<organism evidence="2 3">
    <name type="scientific">Nocardioides aestuarii</name>
    <dbReference type="NCBI Taxonomy" id="252231"/>
    <lineage>
        <taxon>Bacteria</taxon>
        <taxon>Bacillati</taxon>
        <taxon>Actinomycetota</taxon>
        <taxon>Actinomycetes</taxon>
        <taxon>Propionibacteriales</taxon>
        <taxon>Nocardioidaceae</taxon>
        <taxon>Nocardioides</taxon>
    </lineage>
</organism>
<protein>
    <submittedName>
        <fullName evidence="2">Uncharacterized protein</fullName>
    </submittedName>
</protein>
<comment type="caution">
    <text evidence="2">The sequence shown here is derived from an EMBL/GenBank/DDBJ whole genome shotgun (WGS) entry which is preliminary data.</text>
</comment>
<name>A0ABW4TRN7_9ACTN</name>
<proteinExistence type="predicted"/>
<sequence>MALDDWCDRDVAYLLIFGDHPDVDGPPSPVEPANSAESQRISCPGQLALSSIPAPDNRRRRSVPRTTGH</sequence>
<gene>
    <name evidence="2" type="ORF">ACFSDE_17470</name>
</gene>
<keyword evidence="3" id="KW-1185">Reference proteome</keyword>
<feature type="region of interest" description="Disordered" evidence="1">
    <location>
        <begin position="20"/>
        <end position="69"/>
    </location>
</feature>
<dbReference type="EMBL" id="JBHUGD010000003">
    <property type="protein sequence ID" value="MFD1948595.1"/>
    <property type="molecule type" value="Genomic_DNA"/>
</dbReference>
<accession>A0ABW4TRN7</accession>
<evidence type="ECO:0000256" key="1">
    <source>
        <dbReference type="SAM" id="MobiDB-lite"/>
    </source>
</evidence>
<dbReference type="Proteomes" id="UP001597351">
    <property type="component" value="Unassembled WGS sequence"/>
</dbReference>
<evidence type="ECO:0000313" key="3">
    <source>
        <dbReference type="Proteomes" id="UP001597351"/>
    </source>
</evidence>
<dbReference type="RefSeq" id="WP_343920801.1">
    <property type="nucleotide sequence ID" value="NZ_BAAAJT010000002.1"/>
</dbReference>
<feature type="compositionally biased region" description="Basic residues" evidence="1">
    <location>
        <begin position="58"/>
        <end position="69"/>
    </location>
</feature>
<reference evidence="3" key="1">
    <citation type="journal article" date="2019" name="Int. J. Syst. Evol. Microbiol.">
        <title>The Global Catalogue of Microorganisms (GCM) 10K type strain sequencing project: providing services to taxonomists for standard genome sequencing and annotation.</title>
        <authorList>
            <consortium name="The Broad Institute Genomics Platform"/>
            <consortium name="The Broad Institute Genome Sequencing Center for Infectious Disease"/>
            <person name="Wu L."/>
            <person name="Ma J."/>
        </authorList>
    </citation>
    <scope>NUCLEOTIDE SEQUENCE [LARGE SCALE GENOMIC DNA]</scope>
    <source>
        <strain evidence="3">CGMCC 1.12477</strain>
    </source>
</reference>
<evidence type="ECO:0000313" key="2">
    <source>
        <dbReference type="EMBL" id="MFD1948595.1"/>
    </source>
</evidence>